<evidence type="ECO:0000313" key="2">
    <source>
        <dbReference type="EMBL" id="CAK0864047.1"/>
    </source>
</evidence>
<dbReference type="Proteomes" id="UP001189429">
    <property type="component" value="Unassembled WGS sequence"/>
</dbReference>
<accession>A0ABN9UV99</accession>
<comment type="caution">
    <text evidence="2">The sequence shown here is derived from an EMBL/GenBank/DDBJ whole genome shotgun (WGS) entry which is preliminary data.</text>
</comment>
<keyword evidence="3" id="KW-1185">Reference proteome</keyword>
<reference evidence="2" key="1">
    <citation type="submission" date="2023-10" db="EMBL/GenBank/DDBJ databases">
        <authorList>
            <person name="Chen Y."/>
            <person name="Shah S."/>
            <person name="Dougan E. K."/>
            <person name="Thang M."/>
            <person name="Chan C."/>
        </authorList>
    </citation>
    <scope>NUCLEOTIDE SEQUENCE [LARGE SCALE GENOMIC DNA]</scope>
</reference>
<name>A0ABN9UV99_9DINO</name>
<evidence type="ECO:0000313" key="3">
    <source>
        <dbReference type="Proteomes" id="UP001189429"/>
    </source>
</evidence>
<feature type="compositionally biased region" description="Low complexity" evidence="1">
    <location>
        <begin position="57"/>
        <end position="82"/>
    </location>
</feature>
<sequence length="134" mass="13899">DLEEANRRRQQLKESISEMAKTLFEPVIEKAGAVRAEHAACLARLQPKRRRGNDGEATSTAAPAVGASGAAAGSSPVPSPDGDANDSGSSRAPRGVSQGLSQPAAQRARQEVGRIAAMVDRRAAESLAGEPSDR</sequence>
<organism evidence="2 3">
    <name type="scientific">Prorocentrum cordatum</name>
    <dbReference type="NCBI Taxonomy" id="2364126"/>
    <lineage>
        <taxon>Eukaryota</taxon>
        <taxon>Sar</taxon>
        <taxon>Alveolata</taxon>
        <taxon>Dinophyceae</taxon>
        <taxon>Prorocentrales</taxon>
        <taxon>Prorocentraceae</taxon>
        <taxon>Prorocentrum</taxon>
    </lineage>
</organism>
<feature type="non-terminal residue" evidence="2">
    <location>
        <position position="134"/>
    </location>
</feature>
<feature type="region of interest" description="Disordered" evidence="1">
    <location>
        <begin position="45"/>
        <end position="113"/>
    </location>
</feature>
<gene>
    <name evidence="2" type="ORF">PCOR1329_LOCUS52030</name>
</gene>
<feature type="non-terminal residue" evidence="2">
    <location>
        <position position="1"/>
    </location>
</feature>
<protein>
    <submittedName>
        <fullName evidence="2">Uncharacterized protein</fullName>
    </submittedName>
</protein>
<dbReference type="EMBL" id="CAUYUJ010016326">
    <property type="protein sequence ID" value="CAK0864047.1"/>
    <property type="molecule type" value="Genomic_DNA"/>
</dbReference>
<evidence type="ECO:0000256" key="1">
    <source>
        <dbReference type="SAM" id="MobiDB-lite"/>
    </source>
</evidence>
<proteinExistence type="predicted"/>